<keyword evidence="2" id="KW-0285">Flavoprotein</keyword>
<dbReference type="PRINTS" id="PR00469">
    <property type="entry name" value="PNDRDTASEII"/>
</dbReference>
<evidence type="ECO:0000259" key="5">
    <source>
        <dbReference type="Pfam" id="PF07992"/>
    </source>
</evidence>
<dbReference type="SUPFAM" id="SSF51905">
    <property type="entry name" value="FAD/NAD(P)-binding domain"/>
    <property type="match status" value="1"/>
</dbReference>
<feature type="signal peptide" evidence="4">
    <location>
        <begin position="1"/>
        <end position="26"/>
    </location>
</feature>
<evidence type="ECO:0000256" key="1">
    <source>
        <dbReference type="ARBA" id="ARBA00009333"/>
    </source>
</evidence>
<sequence>MRPFSTLVLAALAAVANAAALPRADAAPVTDYDAIVVGGGPAGLATLSGLARVRRKVLLIDSGEYRNAATRHMHDVLGFDGVTPAYFRWAARKQLSHYSGVTMINGTVVSIKPANEQNTHFIVSTLEPQGNITTTQTARKIVLATGLRDILPLTPGVRENWGNGIFWCPWCDGHEHADQALGLLGSLDNVPAAVREMVTLNKDVVALVNGTDTPAVRAATAQKLDKWETYLQKHNVRVDNRTIASITRLRTGTNGDEDPGLPTVAEHDLFRVEFTEGPSVDRAAFLAAFPSEQTSKVGEEMGVQLYGGRLAADQTAGLITNIPGVYAVGDANSDNTTNVPHALFSGKRTAVFLHVKLAREDGDRELNGTDVSKRDLEHAARSLWEAANGAPGDILYAGEFDQ</sequence>
<dbReference type="Proteomes" id="UP001303115">
    <property type="component" value="Unassembled WGS sequence"/>
</dbReference>
<comment type="similarity">
    <text evidence="1">Belongs to the class-II pyridine nucleotide-disulfide oxidoreductase family.</text>
</comment>
<dbReference type="InterPro" id="IPR023753">
    <property type="entry name" value="FAD/NAD-binding_dom"/>
</dbReference>
<keyword evidence="7" id="KW-1185">Reference proteome</keyword>
<accession>A0AAN6PMN2</accession>
<reference evidence="7" key="1">
    <citation type="journal article" date="2023" name="Mol. Phylogenet. Evol.">
        <title>Genome-scale phylogeny and comparative genomics of the fungal order Sordariales.</title>
        <authorList>
            <person name="Hensen N."/>
            <person name="Bonometti L."/>
            <person name="Westerberg I."/>
            <person name="Brannstrom I.O."/>
            <person name="Guillou S."/>
            <person name="Cros-Aarteil S."/>
            <person name="Calhoun S."/>
            <person name="Haridas S."/>
            <person name="Kuo A."/>
            <person name="Mondo S."/>
            <person name="Pangilinan J."/>
            <person name="Riley R."/>
            <person name="LaButti K."/>
            <person name="Andreopoulos B."/>
            <person name="Lipzen A."/>
            <person name="Chen C."/>
            <person name="Yan M."/>
            <person name="Daum C."/>
            <person name="Ng V."/>
            <person name="Clum A."/>
            <person name="Steindorff A."/>
            <person name="Ohm R.A."/>
            <person name="Martin F."/>
            <person name="Silar P."/>
            <person name="Natvig D.O."/>
            <person name="Lalanne C."/>
            <person name="Gautier V."/>
            <person name="Ament-Velasquez S.L."/>
            <person name="Kruys A."/>
            <person name="Hutchinson M.I."/>
            <person name="Powell A.J."/>
            <person name="Barry K."/>
            <person name="Miller A.N."/>
            <person name="Grigoriev I.V."/>
            <person name="Debuchy R."/>
            <person name="Gladieux P."/>
            <person name="Hiltunen Thoren M."/>
            <person name="Johannesson H."/>
        </authorList>
    </citation>
    <scope>NUCLEOTIDE SEQUENCE [LARGE SCALE GENOMIC DNA]</scope>
    <source>
        <strain evidence="7">CBS 284.82</strain>
    </source>
</reference>
<dbReference type="Pfam" id="PF07992">
    <property type="entry name" value="Pyr_redox_2"/>
    <property type="match status" value="1"/>
</dbReference>
<dbReference type="EMBL" id="MU854349">
    <property type="protein sequence ID" value="KAK4041924.1"/>
    <property type="molecule type" value="Genomic_DNA"/>
</dbReference>
<organism evidence="6 7">
    <name type="scientific">Parachaetomium inaequale</name>
    <dbReference type="NCBI Taxonomy" id="2588326"/>
    <lineage>
        <taxon>Eukaryota</taxon>
        <taxon>Fungi</taxon>
        <taxon>Dikarya</taxon>
        <taxon>Ascomycota</taxon>
        <taxon>Pezizomycotina</taxon>
        <taxon>Sordariomycetes</taxon>
        <taxon>Sordariomycetidae</taxon>
        <taxon>Sordariales</taxon>
        <taxon>Chaetomiaceae</taxon>
        <taxon>Parachaetomium</taxon>
    </lineage>
</organism>
<keyword evidence="3" id="KW-0560">Oxidoreductase</keyword>
<dbReference type="PANTHER" id="PTHR48105">
    <property type="entry name" value="THIOREDOXIN REDUCTASE 1-RELATED-RELATED"/>
    <property type="match status" value="1"/>
</dbReference>
<dbReference type="AlphaFoldDB" id="A0AAN6PMN2"/>
<evidence type="ECO:0000313" key="7">
    <source>
        <dbReference type="Proteomes" id="UP001303115"/>
    </source>
</evidence>
<dbReference type="GO" id="GO:0016491">
    <property type="term" value="F:oxidoreductase activity"/>
    <property type="evidence" value="ECO:0007669"/>
    <property type="project" value="UniProtKB-KW"/>
</dbReference>
<comment type="caution">
    <text evidence="6">The sequence shown here is derived from an EMBL/GenBank/DDBJ whole genome shotgun (WGS) entry which is preliminary data.</text>
</comment>
<evidence type="ECO:0000256" key="4">
    <source>
        <dbReference type="SAM" id="SignalP"/>
    </source>
</evidence>
<dbReference type="InterPro" id="IPR036188">
    <property type="entry name" value="FAD/NAD-bd_sf"/>
</dbReference>
<gene>
    <name evidence="6" type="ORF">C8A01DRAFT_14394</name>
</gene>
<evidence type="ECO:0000256" key="3">
    <source>
        <dbReference type="ARBA" id="ARBA00023002"/>
    </source>
</evidence>
<dbReference type="InterPro" id="IPR050097">
    <property type="entry name" value="Ferredoxin-NADP_redctase_2"/>
</dbReference>
<protein>
    <submittedName>
        <fullName evidence="6">Pyridine nucleotide-disulfide oxidoreductase</fullName>
    </submittedName>
</protein>
<evidence type="ECO:0000256" key="2">
    <source>
        <dbReference type="ARBA" id="ARBA00022630"/>
    </source>
</evidence>
<feature type="chain" id="PRO_5042984332" evidence="4">
    <location>
        <begin position="27"/>
        <end position="402"/>
    </location>
</feature>
<dbReference type="PRINTS" id="PR00368">
    <property type="entry name" value="FADPNR"/>
</dbReference>
<keyword evidence="4" id="KW-0732">Signal</keyword>
<proteinExistence type="inferred from homology"/>
<name>A0AAN6PMN2_9PEZI</name>
<feature type="domain" description="FAD/NAD(P)-binding" evidence="5">
    <location>
        <begin position="32"/>
        <end position="344"/>
    </location>
</feature>
<dbReference type="Gene3D" id="3.50.50.60">
    <property type="entry name" value="FAD/NAD(P)-binding domain"/>
    <property type="match status" value="2"/>
</dbReference>
<dbReference type="GO" id="GO:0097237">
    <property type="term" value="P:cellular response to toxic substance"/>
    <property type="evidence" value="ECO:0007669"/>
    <property type="project" value="UniProtKB-ARBA"/>
</dbReference>
<evidence type="ECO:0000313" key="6">
    <source>
        <dbReference type="EMBL" id="KAK4041924.1"/>
    </source>
</evidence>